<feature type="domain" description="Fido" evidence="1">
    <location>
        <begin position="2"/>
        <end position="120"/>
    </location>
</feature>
<proteinExistence type="predicted"/>
<reference evidence="2 3" key="1">
    <citation type="submission" date="2019-07" db="EMBL/GenBank/DDBJ databases">
        <authorList>
            <person name="Kim J."/>
        </authorList>
    </citation>
    <scope>NUCLEOTIDE SEQUENCE [LARGE SCALE GENOMIC DNA]</scope>
    <source>
        <strain evidence="2 3">MJ1a</strain>
    </source>
</reference>
<gene>
    <name evidence="2" type="ORF">FPZ42_00270</name>
</gene>
<dbReference type="RefSeq" id="WP_146268499.1">
    <property type="nucleotide sequence ID" value="NZ_VOEI01000001.1"/>
</dbReference>
<dbReference type="Pfam" id="PF02661">
    <property type="entry name" value="Fic"/>
    <property type="match status" value="1"/>
</dbReference>
<dbReference type="NCBIfam" id="TIGR01550">
    <property type="entry name" value="DOC_P1"/>
    <property type="match status" value="1"/>
</dbReference>
<dbReference type="InterPro" id="IPR036597">
    <property type="entry name" value="Fido-like_dom_sf"/>
</dbReference>
<evidence type="ECO:0000313" key="2">
    <source>
        <dbReference type="EMBL" id="TWR27682.1"/>
    </source>
</evidence>
<dbReference type="OrthoDB" id="9802752at2"/>
<protein>
    <submittedName>
        <fullName evidence="2">Type II toxin-antitoxin system death-on-curing family toxin</fullName>
    </submittedName>
</protein>
<dbReference type="InterPro" id="IPR053737">
    <property type="entry name" value="Type_II_TA_Toxin"/>
</dbReference>
<comment type="caution">
    <text evidence="2">The sequence shown here is derived from an EMBL/GenBank/DDBJ whole genome shotgun (WGS) entry which is preliminary data.</text>
</comment>
<dbReference type="PROSITE" id="PS51459">
    <property type="entry name" value="FIDO"/>
    <property type="match status" value="1"/>
</dbReference>
<accession>A0A563U8H9</accession>
<name>A0A563U8H9_9SPHI</name>
<dbReference type="SUPFAM" id="SSF140931">
    <property type="entry name" value="Fic-like"/>
    <property type="match status" value="1"/>
</dbReference>
<dbReference type="AlphaFoldDB" id="A0A563U8H9"/>
<organism evidence="2 3">
    <name type="scientific">Mucilaginibacter achroorhodeus</name>
    <dbReference type="NCBI Taxonomy" id="2599294"/>
    <lineage>
        <taxon>Bacteria</taxon>
        <taxon>Pseudomonadati</taxon>
        <taxon>Bacteroidota</taxon>
        <taxon>Sphingobacteriia</taxon>
        <taxon>Sphingobacteriales</taxon>
        <taxon>Sphingobacteriaceae</taxon>
        <taxon>Mucilaginibacter</taxon>
    </lineage>
</organism>
<dbReference type="InterPro" id="IPR003812">
    <property type="entry name" value="Fido"/>
</dbReference>
<evidence type="ECO:0000313" key="3">
    <source>
        <dbReference type="Proteomes" id="UP000318010"/>
    </source>
</evidence>
<dbReference type="GO" id="GO:0016301">
    <property type="term" value="F:kinase activity"/>
    <property type="evidence" value="ECO:0007669"/>
    <property type="project" value="InterPro"/>
</dbReference>
<dbReference type="InterPro" id="IPR006440">
    <property type="entry name" value="Doc"/>
</dbReference>
<keyword evidence="3" id="KW-1185">Reference proteome</keyword>
<dbReference type="EMBL" id="VOEI01000001">
    <property type="protein sequence ID" value="TWR27682.1"/>
    <property type="molecule type" value="Genomic_DNA"/>
</dbReference>
<dbReference type="PANTHER" id="PTHR39426">
    <property type="entry name" value="HOMOLOGY TO DEATH-ON-CURING PROTEIN OF PHAGE P1"/>
    <property type="match status" value="1"/>
</dbReference>
<dbReference type="Gene3D" id="1.20.120.1870">
    <property type="entry name" value="Fic/DOC protein, Fido domain"/>
    <property type="match status" value="1"/>
</dbReference>
<dbReference type="Proteomes" id="UP000318010">
    <property type="component" value="Unassembled WGS sequence"/>
</dbReference>
<sequence>MIDLQIVEEYHNALVDQFGGSKGIRDIADLEAALARPYMTFDQQDLYPTAVDKAAAIFESLIINHPFVDGIKRIAYLLFRITLRDAQFTMLASQKEKYDMAISASMGHINFDQIKDWIIRHSIKTQ</sequence>
<evidence type="ECO:0000259" key="1">
    <source>
        <dbReference type="PROSITE" id="PS51459"/>
    </source>
</evidence>
<dbReference type="PANTHER" id="PTHR39426:SF1">
    <property type="entry name" value="HOMOLOGY TO DEATH-ON-CURING PROTEIN OF PHAGE P1"/>
    <property type="match status" value="1"/>
</dbReference>